<dbReference type="PROSITE" id="PS00768">
    <property type="entry name" value="TRANSTHYRETIN_1"/>
    <property type="match status" value="1"/>
</dbReference>
<dbReference type="EMBL" id="CP107020">
    <property type="protein sequence ID" value="UYG18202.1"/>
    <property type="molecule type" value="Genomic_DNA"/>
</dbReference>
<dbReference type="RefSeq" id="WP_263595395.1">
    <property type="nucleotide sequence ID" value="NZ_CP107020.1"/>
</dbReference>
<protein>
    <submittedName>
        <fullName evidence="2">Hydroxyisourate hydrolase</fullName>
    </submittedName>
</protein>
<name>A0ABY6G4Q4_9MICO</name>
<evidence type="ECO:0000313" key="2">
    <source>
        <dbReference type="EMBL" id="UYG18202.1"/>
    </source>
</evidence>
<reference evidence="2" key="1">
    <citation type="submission" date="2022-10" db="EMBL/GenBank/DDBJ databases">
        <title>Whole-Genome Sequencing of Brachybacterium huguangmaarense BRM-3, Isolated from Betula schmidtii.</title>
        <authorList>
            <person name="Haam D."/>
        </authorList>
    </citation>
    <scope>NUCLEOTIDE SEQUENCE</scope>
    <source>
        <strain evidence="2">BRM-3</strain>
    </source>
</reference>
<dbReference type="GO" id="GO:0016787">
    <property type="term" value="F:hydrolase activity"/>
    <property type="evidence" value="ECO:0007669"/>
    <property type="project" value="UniProtKB-KW"/>
</dbReference>
<gene>
    <name evidence="2" type="ORF">BRM3_04435</name>
</gene>
<proteinExistence type="predicted"/>
<evidence type="ECO:0000259" key="1">
    <source>
        <dbReference type="Pfam" id="PF00576"/>
    </source>
</evidence>
<evidence type="ECO:0000313" key="3">
    <source>
        <dbReference type="Proteomes" id="UP001164305"/>
    </source>
</evidence>
<keyword evidence="3" id="KW-1185">Reference proteome</keyword>
<dbReference type="SUPFAM" id="SSF49472">
    <property type="entry name" value="Transthyretin (synonym: prealbumin)"/>
    <property type="match status" value="1"/>
</dbReference>
<dbReference type="InterPro" id="IPR023416">
    <property type="entry name" value="Transthyretin/HIU_hydrolase_d"/>
</dbReference>
<accession>A0ABY6G4Q4</accession>
<dbReference type="Gene3D" id="2.60.40.180">
    <property type="entry name" value="Transthyretin/hydroxyisourate hydrolase domain"/>
    <property type="match status" value="1"/>
</dbReference>
<keyword evidence="2" id="KW-0378">Hydrolase</keyword>
<sequence length="89" mass="9162">MSHLSTHILDATSGGPAVDVEVELRDADGSVIASGRTDDDGRLALGPDTLPDGDYTVAFATGAYFARHEVARTGSCASSATPRGMRSPI</sequence>
<dbReference type="InterPro" id="IPR036817">
    <property type="entry name" value="Transthyretin/HIU_hydrolase_sf"/>
</dbReference>
<dbReference type="Pfam" id="PF00576">
    <property type="entry name" value="Transthyretin"/>
    <property type="match status" value="1"/>
</dbReference>
<dbReference type="Proteomes" id="UP001164305">
    <property type="component" value="Chromosome"/>
</dbReference>
<dbReference type="InterPro" id="IPR023418">
    <property type="entry name" value="Thyroxine_BS"/>
</dbReference>
<feature type="domain" description="Transthyretin/hydroxyisourate hydrolase" evidence="1">
    <location>
        <begin position="4"/>
        <end position="70"/>
    </location>
</feature>
<organism evidence="2 3">
    <name type="scientific">Brachybacterium huguangmaarense</name>
    <dbReference type="NCBI Taxonomy" id="1652028"/>
    <lineage>
        <taxon>Bacteria</taxon>
        <taxon>Bacillati</taxon>
        <taxon>Actinomycetota</taxon>
        <taxon>Actinomycetes</taxon>
        <taxon>Micrococcales</taxon>
        <taxon>Dermabacteraceae</taxon>
        <taxon>Brachybacterium</taxon>
    </lineage>
</organism>